<organism evidence="6 7">
    <name type="scientific">Anncaliia algerae PRA339</name>
    <dbReference type="NCBI Taxonomy" id="1288291"/>
    <lineage>
        <taxon>Eukaryota</taxon>
        <taxon>Fungi</taxon>
        <taxon>Fungi incertae sedis</taxon>
        <taxon>Microsporidia</taxon>
        <taxon>Tubulinosematoidea</taxon>
        <taxon>Tubulinosematidae</taxon>
        <taxon>Anncaliia</taxon>
    </lineage>
</organism>
<feature type="domain" description="AAA+ ATPase" evidence="5">
    <location>
        <begin position="34"/>
        <end position="154"/>
    </location>
</feature>
<dbReference type="SUPFAM" id="SSF52540">
    <property type="entry name" value="P-loop containing nucleoside triphosphate hydrolases"/>
    <property type="match status" value="1"/>
</dbReference>
<keyword evidence="7" id="KW-1185">Reference proteome</keyword>
<name>A0A059EWJ0_9MICR</name>
<dbReference type="STRING" id="1288291.A0A059EWJ0"/>
<dbReference type="CDD" id="cd00009">
    <property type="entry name" value="AAA"/>
    <property type="match status" value="1"/>
</dbReference>
<dbReference type="Pfam" id="PF00004">
    <property type="entry name" value="AAA"/>
    <property type="match status" value="1"/>
</dbReference>
<dbReference type="InterPro" id="IPR013748">
    <property type="entry name" value="Rep_factorC_C"/>
</dbReference>
<dbReference type="InterPro" id="IPR050238">
    <property type="entry name" value="DNA_Rep/Repair_Clamp_Loader"/>
</dbReference>
<evidence type="ECO:0000259" key="5">
    <source>
        <dbReference type="SMART" id="SM00382"/>
    </source>
</evidence>
<dbReference type="InterPro" id="IPR008921">
    <property type="entry name" value="DNA_pol3_clamp-load_cplx_C"/>
</dbReference>
<evidence type="ECO:0000313" key="7">
    <source>
        <dbReference type="Proteomes" id="UP000030655"/>
    </source>
</evidence>
<dbReference type="PANTHER" id="PTHR11669">
    <property type="entry name" value="REPLICATION FACTOR C / DNA POLYMERASE III GAMMA-TAU SUBUNIT"/>
    <property type="match status" value="1"/>
</dbReference>
<dbReference type="Gene3D" id="3.40.50.300">
    <property type="entry name" value="P-loop containing nucleotide triphosphate hydrolases"/>
    <property type="match status" value="1"/>
</dbReference>
<sequence>MQLLVDKYRPTDFNNVLGNEEAIQALSSIILSKNMPHLLLTGPPGTGKTTSARIIANNLATKEDVLELNASDERGIDVVRTTIKYFAQKTCKSPFKVIILDEADSMTTTAQQGLRRVMELYASNTRFILICNTFTKIFEPIQSRCAVIKFEKISSEELKAHIKEVCIKEKKNIDESAVEAIVVLSDGDMRQSLNILQSLGDVKNVTEEKITQITGNPSPKKINDLINFIKNDELDKAIAIFDSIWEEKYDPSDIVSAFFREAKIRNDYELMKNVGLIQLRVSEGINSKMQFYKLFYDIMNTQKND</sequence>
<dbReference type="Gene3D" id="1.20.272.10">
    <property type="match status" value="1"/>
</dbReference>
<dbReference type="GO" id="GO:0005524">
    <property type="term" value="F:ATP binding"/>
    <property type="evidence" value="ECO:0007669"/>
    <property type="project" value="UniProtKB-KW"/>
</dbReference>
<dbReference type="GO" id="GO:0006281">
    <property type="term" value="P:DNA repair"/>
    <property type="evidence" value="ECO:0007669"/>
    <property type="project" value="TreeGrafter"/>
</dbReference>
<proteinExistence type="inferred from homology"/>
<dbReference type="FunFam" id="3.40.50.300:FF:000952">
    <property type="entry name" value="Replication factor C subunit 2"/>
    <property type="match status" value="1"/>
</dbReference>
<dbReference type="SUPFAM" id="SSF48019">
    <property type="entry name" value="post-AAA+ oligomerization domain-like"/>
    <property type="match status" value="1"/>
</dbReference>
<dbReference type="EMBL" id="KK365379">
    <property type="protein sequence ID" value="KCZ79094.1"/>
    <property type="molecule type" value="Genomic_DNA"/>
</dbReference>
<dbReference type="InterPro" id="IPR003959">
    <property type="entry name" value="ATPase_AAA_core"/>
</dbReference>
<evidence type="ECO:0000313" key="6">
    <source>
        <dbReference type="EMBL" id="KCZ79094.1"/>
    </source>
</evidence>
<dbReference type="GO" id="GO:0005634">
    <property type="term" value="C:nucleus"/>
    <property type="evidence" value="ECO:0007669"/>
    <property type="project" value="TreeGrafter"/>
</dbReference>
<dbReference type="GO" id="GO:0031391">
    <property type="term" value="C:Elg1 RFC-like complex"/>
    <property type="evidence" value="ECO:0007669"/>
    <property type="project" value="UniProtKB-ARBA"/>
</dbReference>
<evidence type="ECO:0000256" key="4">
    <source>
        <dbReference type="ARBA" id="ARBA00022840"/>
    </source>
</evidence>
<reference evidence="7" key="1">
    <citation type="submission" date="2013-02" db="EMBL/GenBank/DDBJ databases">
        <authorList>
            <consortium name="The Broad Institute Genome Sequencing Platform"/>
            <person name="Cuomo C."/>
            <person name="Becnel J."/>
            <person name="Sanscrainte N."/>
            <person name="Walker B."/>
            <person name="Young S.K."/>
            <person name="Zeng Q."/>
            <person name="Gargeya S."/>
            <person name="Fitzgerald M."/>
            <person name="Haas B."/>
            <person name="Abouelleil A."/>
            <person name="Alvarado L."/>
            <person name="Arachchi H.M."/>
            <person name="Berlin A.M."/>
            <person name="Chapman S.B."/>
            <person name="Dewar J."/>
            <person name="Goldberg J."/>
            <person name="Griggs A."/>
            <person name="Gujja S."/>
            <person name="Hansen M."/>
            <person name="Howarth C."/>
            <person name="Imamovic A."/>
            <person name="Larimer J."/>
            <person name="McCowan C."/>
            <person name="Murphy C."/>
            <person name="Neiman D."/>
            <person name="Pearson M."/>
            <person name="Priest M."/>
            <person name="Roberts A."/>
            <person name="Saif S."/>
            <person name="Shea T."/>
            <person name="Sisk P."/>
            <person name="Sykes S."/>
            <person name="Wortman J."/>
            <person name="Nusbaum C."/>
            <person name="Birren B."/>
        </authorList>
    </citation>
    <scope>NUCLEOTIDE SEQUENCE [LARGE SCALE GENOMIC DNA]</scope>
    <source>
        <strain evidence="7">PRA339</strain>
    </source>
</reference>
<dbReference type="SMART" id="SM00382">
    <property type="entry name" value="AAA"/>
    <property type="match status" value="1"/>
</dbReference>
<dbReference type="InterPro" id="IPR027417">
    <property type="entry name" value="P-loop_NTPase"/>
</dbReference>
<dbReference type="GO" id="GO:0016887">
    <property type="term" value="F:ATP hydrolysis activity"/>
    <property type="evidence" value="ECO:0007669"/>
    <property type="project" value="InterPro"/>
</dbReference>
<dbReference type="Proteomes" id="UP000030655">
    <property type="component" value="Unassembled WGS sequence"/>
</dbReference>
<dbReference type="AlphaFoldDB" id="A0A059EWJ0"/>
<dbReference type="InterPro" id="IPR003593">
    <property type="entry name" value="AAA+_ATPase"/>
</dbReference>
<dbReference type="PANTHER" id="PTHR11669:SF5">
    <property type="entry name" value="REPLICATION FACTOR C SUBUNIT 2"/>
    <property type="match status" value="1"/>
</dbReference>
<evidence type="ECO:0000256" key="3">
    <source>
        <dbReference type="ARBA" id="ARBA00022741"/>
    </source>
</evidence>
<dbReference type="GO" id="GO:0003689">
    <property type="term" value="F:DNA clamp loader activity"/>
    <property type="evidence" value="ECO:0007669"/>
    <property type="project" value="TreeGrafter"/>
</dbReference>
<dbReference type="CDD" id="cd18140">
    <property type="entry name" value="HLD_clamp_RFC"/>
    <property type="match status" value="1"/>
</dbReference>
<gene>
    <name evidence="6" type="ORF">H312_03524</name>
</gene>
<dbReference type="GO" id="GO:0003677">
    <property type="term" value="F:DNA binding"/>
    <property type="evidence" value="ECO:0007669"/>
    <property type="project" value="InterPro"/>
</dbReference>
<dbReference type="GO" id="GO:0006271">
    <property type="term" value="P:DNA strand elongation involved in DNA replication"/>
    <property type="evidence" value="ECO:0007669"/>
    <property type="project" value="UniProtKB-ARBA"/>
</dbReference>
<dbReference type="Gene3D" id="1.10.8.60">
    <property type="match status" value="1"/>
</dbReference>
<keyword evidence="3" id="KW-0547">Nucleotide-binding</keyword>
<reference evidence="6 7" key="2">
    <citation type="submission" date="2014-03" db="EMBL/GenBank/DDBJ databases">
        <title>The Genome Sequence of Anncaliia algerae insect isolate PRA339.</title>
        <authorList>
            <consortium name="The Broad Institute Genome Sequencing Platform"/>
            <consortium name="The Broad Institute Genome Sequencing Center for Infectious Disease"/>
            <person name="Cuomo C."/>
            <person name="Becnel J."/>
            <person name="Sanscrainte N."/>
            <person name="Walker B."/>
            <person name="Young S.K."/>
            <person name="Zeng Q."/>
            <person name="Gargeya S."/>
            <person name="Fitzgerald M."/>
            <person name="Haas B."/>
            <person name="Abouelleil A."/>
            <person name="Alvarado L."/>
            <person name="Arachchi H.M."/>
            <person name="Berlin A.M."/>
            <person name="Chapman S.B."/>
            <person name="Dewar J."/>
            <person name="Goldberg J."/>
            <person name="Griggs A."/>
            <person name="Gujja S."/>
            <person name="Hansen M."/>
            <person name="Howarth C."/>
            <person name="Imamovic A."/>
            <person name="Larimer J."/>
            <person name="McCowan C."/>
            <person name="Murphy C."/>
            <person name="Neiman D."/>
            <person name="Pearson M."/>
            <person name="Priest M."/>
            <person name="Roberts A."/>
            <person name="Saif S."/>
            <person name="Shea T."/>
            <person name="Sisk P."/>
            <person name="Sykes S."/>
            <person name="Wortman J."/>
            <person name="Nusbaum C."/>
            <person name="Birren B."/>
        </authorList>
    </citation>
    <scope>NUCLEOTIDE SEQUENCE [LARGE SCALE GENOMIC DNA]</scope>
    <source>
        <strain evidence="6 7">PRA339</strain>
    </source>
</reference>
<dbReference type="HOGENOM" id="CLU_042324_0_1_1"/>
<evidence type="ECO:0000256" key="1">
    <source>
        <dbReference type="ARBA" id="ARBA00005378"/>
    </source>
</evidence>
<dbReference type="Pfam" id="PF08542">
    <property type="entry name" value="Rep_fac_C"/>
    <property type="match status" value="1"/>
</dbReference>
<keyword evidence="4" id="KW-0067">ATP-binding</keyword>
<protein>
    <recommendedName>
        <fullName evidence="5">AAA+ ATPase domain-containing protein</fullName>
    </recommendedName>
</protein>
<accession>A0A059EWJ0</accession>
<comment type="similarity">
    <text evidence="1">Belongs to the activator 1 small subunits family.</text>
</comment>
<keyword evidence="2" id="KW-0235">DNA replication</keyword>
<dbReference type="GO" id="GO:0005663">
    <property type="term" value="C:DNA replication factor C complex"/>
    <property type="evidence" value="ECO:0007669"/>
    <property type="project" value="TreeGrafter"/>
</dbReference>
<dbReference type="Pfam" id="PF21960">
    <property type="entry name" value="RCF1-5-like_lid"/>
    <property type="match status" value="1"/>
</dbReference>
<dbReference type="OrthoDB" id="4199794at2759"/>
<dbReference type="InterPro" id="IPR047854">
    <property type="entry name" value="RFC_lid"/>
</dbReference>
<evidence type="ECO:0000256" key="2">
    <source>
        <dbReference type="ARBA" id="ARBA00022705"/>
    </source>
</evidence>
<dbReference type="VEuPathDB" id="MicrosporidiaDB:H312_03524"/>